<keyword evidence="10 17" id="KW-0472">Membrane</keyword>
<feature type="transmembrane region" description="Helical" evidence="17">
    <location>
        <begin position="277"/>
        <end position="298"/>
    </location>
</feature>
<evidence type="ECO:0000256" key="12">
    <source>
        <dbReference type="ARBA" id="ARBA00045139"/>
    </source>
</evidence>
<dbReference type="SUPFAM" id="SSF55604">
    <property type="entry name" value="Glucose permease domain IIB"/>
    <property type="match status" value="1"/>
</dbReference>
<dbReference type="NCBIfam" id="TIGR00830">
    <property type="entry name" value="PTBA"/>
    <property type="match status" value="1"/>
</dbReference>
<dbReference type="PROSITE" id="PS00371">
    <property type="entry name" value="PTS_EIIA_TYPE_1_HIS"/>
    <property type="match status" value="1"/>
</dbReference>
<evidence type="ECO:0000256" key="6">
    <source>
        <dbReference type="ARBA" id="ARBA00022683"/>
    </source>
</evidence>
<dbReference type="GO" id="GO:0009401">
    <property type="term" value="P:phosphoenolpyruvate-dependent sugar phosphotransferase system"/>
    <property type="evidence" value="ECO:0007669"/>
    <property type="project" value="UniProtKB-KW"/>
</dbReference>
<evidence type="ECO:0000256" key="5">
    <source>
        <dbReference type="ARBA" id="ARBA00022679"/>
    </source>
</evidence>
<keyword evidence="4" id="KW-0762">Sugar transport</keyword>
<comment type="function">
    <text evidence="12">The phosphoenolpyruvate-dependent sugar phosphotransferase system (sugar PTS), a major carbohydrate active transport system, catalyzes the phosphorylation of incoming sugar substrates concomitantly with their translocation across the cell membrane. This system is involved in sucrose transport.</text>
</comment>
<evidence type="ECO:0000256" key="17">
    <source>
        <dbReference type="SAM" id="Phobius"/>
    </source>
</evidence>
<feature type="domain" description="PTS EIIC type-1" evidence="20">
    <location>
        <begin position="104"/>
        <end position="460"/>
    </location>
</feature>
<dbReference type="GO" id="GO:0008982">
    <property type="term" value="F:protein-N(PI)-phosphohistidine-sugar phosphotransferase activity"/>
    <property type="evidence" value="ECO:0007669"/>
    <property type="project" value="InterPro"/>
</dbReference>
<dbReference type="GO" id="GO:0016301">
    <property type="term" value="F:kinase activity"/>
    <property type="evidence" value="ECO:0007669"/>
    <property type="project" value="UniProtKB-KW"/>
</dbReference>
<feature type="transmembrane region" description="Helical" evidence="17">
    <location>
        <begin position="423"/>
        <end position="445"/>
    </location>
</feature>
<dbReference type="Pfam" id="PF02378">
    <property type="entry name" value="PTS_EIIC"/>
    <property type="match status" value="1"/>
</dbReference>
<comment type="caution">
    <text evidence="21">The sequence shown here is derived from an EMBL/GenBank/DDBJ whole genome shotgun (WGS) entry which is preliminary data.</text>
</comment>
<keyword evidence="9 17" id="KW-1133">Transmembrane helix</keyword>
<keyword evidence="7 17" id="KW-0812">Transmembrane</keyword>
<dbReference type="PANTHER" id="PTHR30175">
    <property type="entry name" value="PHOSPHOTRANSFERASE SYSTEM TRANSPORT PROTEIN"/>
    <property type="match status" value="1"/>
</dbReference>
<dbReference type="GO" id="GO:0090589">
    <property type="term" value="F:protein-phosphocysteine-trehalose phosphotransferase system transporter activity"/>
    <property type="evidence" value="ECO:0007669"/>
    <property type="project" value="TreeGrafter"/>
</dbReference>
<feature type="transmembrane region" description="Helical" evidence="17">
    <location>
        <begin position="319"/>
        <end position="340"/>
    </location>
</feature>
<dbReference type="InterPro" id="IPR013013">
    <property type="entry name" value="PTS_EIIC_1"/>
</dbReference>
<dbReference type="GO" id="GO:0005886">
    <property type="term" value="C:plasma membrane"/>
    <property type="evidence" value="ECO:0007669"/>
    <property type="project" value="UniProtKB-SubCell"/>
</dbReference>
<evidence type="ECO:0000256" key="1">
    <source>
        <dbReference type="ARBA" id="ARBA00004651"/>
    </source>
</evidence>
<dbReference type="InterPro" id="IPR003352">
    <property type="entry name" value="PTS_EIIC"/>
</dbReference>
<evidence type="ECO:0000313" key="21">
    <source>
        <dbReference type="EMBL" id="MTD36115.1"/>
    </source>
</evidence>
<gene>
    <name evidence="21" type="ORF">GKZ95_09525</name>
</gene>
<sequence>MDVKKTAVEIVKAVGGTQNIQSATHCMSRLRLVLKNDSLADDSEVENIDGVKGIMKQGGQYQIIIGGEVSEVFNHLPKGLRNDEDVEDLKQDKSIKGYLSAIFDYISGSLTGALPVILGGGMVKLLVAILGLMNLGNNPTVEVLNIIGDVGFYFLPIYVAYVAATKINTDIVLSMAVSAILLHPSLIAALSGDGLSFFGLPIYATSYASAVIPPLFATWVLKMVLKGVDKITPGWTKSIFRPMLALMITIPIVLIVFAPLGAIIGEGLVKITEVSQSFSPWLTMTVLAALMPLLIMTGMHHAFDPIMFANFAGPGYDGLFLPLMLATNFALTGSIIAVALKTKNTKFKTVAVSSAISAGVAGITEPGLFGVVLRLKRPLFASMIGSGIAGLFVGIFNIKSYALASPGLIAMIQFIDPDGSSNFMNAVIVAVIGLVSGFIFTYLLGFEGIEDTTDKSEAEQSQSKAASTVGSPMNGEFVLLENINNATFAQKLLGDGVAIVPSEGKVYSPVNGTVQVMFKTGHAIGLLSDNGDELLIHVGMDTVKLEGRGFSPKVKDGDKATKGQLLLEFDRELLIKEGFDITTPIIVTNLAVTNKTIDCSLYEGLEIVKGQKLFDLN</sequence>
<evidence type="ECO:0000256" key="8">
    <source>
        <dbReference type="ARBA" id="ARBA00022777"/>
    </source>
</evidence>
<protein>
    <recommendedName>
        <fullName evidence="14">PTS system sucrose-specific EIIBCA component</fullName>
        <ecNumber evidence="11">2.7.1.211</ecNumber>
    </recommendedName>
    <alternativeName>
        <fullName evidence="15">EIIBCA-Scr</fullName>
    </alternativeName>
</protein>
<feature type="transmembrane region" description="Helical" evidence="17">
    <location>
        <begin position="352"/>
        <end position="373"/>
    </location>
</feature>
<dbReference type="AlphaFoldDB" id="A0A6A8NHK4"/>
<keyword evidence="3" id="KW-1003">Cell membrane</keyword>
<comment type="subcellular location">
    <subcellularLocation>
        <location evidence="1">Cell membrane</location>
        <topology evidence="1">Multi-pass membrane protein</topology>
    </subcellularLocation>
</comment>
<dbReference type="InterPro" id="IPR001127">
    <property type="entry name" value="PTS_EIIA_1_perm"/>
</dbReference>
<dbReference type="Gene3D" id="3.30.1360.60">
    <property type="entry name" value="Glucose permease domain IIB"/>
    <property type="match status" value="1"/>
</dbReference>
<feature type="transmembrane region" description="Helical" evidence="17">
    <location>
        <begin position="102"/>
        <end position="123"/>
    </location>
</feature>
<evidence type="ECO:0000256" key="9">
    <source>
        <dbReference type="ARBA" id="ARBA00022989"/>
    </source>
</evidence>
<keyword evidence="2" id="KW-0813">Transport</keyword>
<evidence type="ECO:0000256" key="4">
    <source>
        <dbReference type="ARBA" id="ARBA00022597"/>
    </source>
</evidence>
<comment type="catalytic activity">
    <reaction evidence="13">
        <text>N(pros)-phospho-L-histidyl-[protein](out) + sucrose = sucrose 6(G)-phosphate(in) + L-histidyl-[protein]</text>
        <dbReference type="Rhea" id="RHEA:49236"/>
        <dbReference type="Rhea" id="RHEA-COMP:9745"/>
        <dbReference type="Rhea" id="RHEA-COMP:9746"/>
        <dbReference type="ChEBI" id="CHEBI:17992"/>
        <dbReference type="ChEBI" id="CHEBI:29979"/>
        <dbReference type="ChEBI" id="CHEBI:64837"/>
        <dbReference type="ChEBI" id="CHEBI:91002"/>
        <dbReference type="EC" id="2.7.1.211"/>
    </reaction>
</comment>
<dbReference type="GO" id="GO:0015771">
    <property type="term" value="P:trehalose transport"/>
    <property type="evidence" value="ECO:0007669"/>
    <property type="project" value="TreeGrafter"/>
</dbReference>
<dbReference type="PANTHER" id="PTHR30175:SF1">
    <property type="entry name" value="PTS SYSTEM ARBUTIN-, CELLOBIOSE-, AND SALICIN-SPECIFIC EIIBC COMPONENT-RELATED"/>
    <property type="match status" value="1"/>
</dbReference>
<evidence type="ECO:0000256" key="14">
    <source>
        <dbReference type="ARBA" id="ARBA00074554"/>
    </source>
</evidence>
<evidence type="ECO:0000256" key="13">
    <source>
        <dbReference type="ARBA" id="ARBA00048931"/>
    </source>
</evidence>
<keyword evidence="5" id="KW-0808">Transferase</keyword>
<name>A0A6A8NHK4_ENTFC</name>
<keyword evidence="8" id="KW-0418">Kinase</keyword>
<dbReference type="PROSITE" id="PS51098">
    <property type="entry name" value="PTS_EIIB_TYPE_1"/>
    <property type="match status" value="1"/>
</dbReference>
<dbReference type="InterPro" id="IPR011055">
    <property type="entry name" value="Dup_hybrid_motif"/>
</dbReference>
<evidence type="ECO:0000259" key="18">
    <source>
        <dbReference type="PROSITE" id="PS51093"/>
    </source>
</evidence>
<proteinExistence type="predicted"/>
<feature type="transmembrane region" description="Helical" evidence="17">
    <location>
        <begin position="380"/>
        <end position="403"/>
    </location>
</feature>
<dbReference type="FunFam" id="2.70.70.10:FF:000001">
    <property type="entry name" value="PTS system glucose-specific IIA component"/>
    <property type="match status" value="1"/>
</dbReference>
<dbReference type="Pfam" id="PF00358">
    <property type="entry name" value="PTS_EIIA_1"/>
    <property type="match status" value="1"/>
</dbReference>
<accession>A0A6A8NHK4</accession>
<dbReference type="Pfam" id="PF00367">
    <property type="entry name" value="PTS_EIIB"/>
    <property type="match status" value="1"/>
</dbReference>
<dbReference type="EMBL" id="WLYP01000009">
    <property type="protein sequence ID" value="MTD36115.1"/>
    <property type="molecule type" value="Genomic_DNA"/>
</dbReference>
<dbReference type="SUPFAM" id="SSF51261">
    <property type="entry name" value="Duplicated hybrid motif"/>
    <property type="match status" value="1"/>
</dbReference>
<evidence type="ECO:0000259" key="19">
    <source>
        <dbReference type="PROSITE" id="PS51098"/>
    </source>
</evidence>
<dbReference type="FunFam" id="3.30.1360.60:FF:000001">
    <property type="entry name" value="PTS system glucose-specific IIBC component PtsG"/>
    <property type="match status" value="1"/>
</dbReference>
<dbReference type="CDD" id="cd00212">
    <property type="entry name" value="PTS_IIB_glc"/>
    <property type="match status" value="1"/>
</dbReference>
<feature type="domain" description="PTS EIIB type-1" evidence="19">
    <location>
        <begin position="4"/>
        <end position="86"/>
    </location>
</feature>
<dbReference type="RefSeq" id="WP_002333239.1">
    <property type="nucleotide sequence ID" value="NZ_CAMRPQ010000008.1"/>
</dbReference>
<feature type="transmembrane region" description="Helical" evidence="17">
    <location>
        <begin position="171"/>
        <end position="190"/>
    </location>
</feature>
<evidence type="ECO:0000256" key="3">
    <source>
        <dbReference type="ARBA" id="ARBA00022475"/>
    </source>
</evidence>
<feature type="transmembrane region" description="Helical" evidence="17">
    <location>
        <begin position="143"/>
        <end position="164"/>
    </location>
</feature>
<dbReference type="PROSITE" id="PS51093">
    <property type="entry name" value="PTS_EIIA_TYPE_1"/>
    <property type="match status" value="1"/>
</dbReference>
<feature type="active site" description="Phosphocysteine intermediate; for EIIB activity" evidence="16">
    <location>
        <position position="26"/>
    </location>
</feature>
<feature type="transmembrane region" description="Helical" evidence="17">
    <location>
        <begin position="242"/>
        <end position="265"/>
    </location>
</feature>
<dbReference type="InterPro" id="IPR018113">
    <property type="entry name" value="PTrfase_EIIB_Cys"/>
</dbReference>
<feature type="domain" description="PTS EIIA type-1" evidence="18">
    <location>
        <begin position="485"/>
        <end position="589"/>
    </location>
</feature>
<dbReference type="EC" id="2.7.1.211" evidence="11"/>
<evidence type="ECO:0000256" key="16">
    <source>
        <dbReference type="PROSITE-ProRule" id="PRU00421"/>
    </source>
</evidence>
<feature type="transmembrane region" description="Helical" evidence="17">
    <location>
        <begin position="202"/>
        <end position="221"/>
    </location>
</feature>
<dbReference type="InterPro" id="IPR036878">
    <property type="entry name" value="Glu_permease_IIB"/>
</dbReference>
<dbReference type="InterPro" id="IPR001996">
    <property type="entry name" value="PTS_IIB_1"/>
</dbReference>
<evidence type="ECO:0000256" key="11">
    <source>
        <dbReference type="ARBA" id="ARBA00044053"/>
    </source>
</evidence>
<evidence type="ECO:0000256" key="7">
    <source>
        <dbReference type="ARBA" id="ARBA00022692"/>
    </source>
</evidence>
<dbReference type="PROSITE" id="PS51103">
    <property type="entry name" value="PTS_EIIC_TYPE_1"/>
    <property type="match status" value="1"/>
</dbReference>
<evidence type="ECO:0000256" key="2">
    <source>
        <dbReference type="ARBA" id="ARBA00022448"/>
    </source>
</evidence>
<keyword evidence="6" id="KW-0598">Phosphotransferase system</keyword>
<reference evidence="21" key="1">
    <citation type="submission" date="2019-10" db="EMBL/GenBank/DDBJ databases">
        <title>Identification of the same linezolid-resistant Tn6246::fexB-poxtA-carrying Enterococcus faecium strain colonizing a hospitalized patient and bovines in different continents.</title>
        <authorList>
            <person name="Tedim A.P."/>
            <person name="Freitas A.R."/>
            <person name="Novais C."/>
            <person name="Duarte B."/>
            <person name="Elghaieb H."/>
            <person name="Abbassi M.S."/>
            <person name="Peixe L."/>
        </authorList>
    </citation>
    <scope>NUCLEOTIDE SEQUENCE</scope>
    <source>
        <strain evidence="21">2FEZ</strain>
    </source>
</reference>
<dbReference type="InterPro" id="IPR050558">
    <property type="entry name" value="PTS_Sugar-Specific_Components"/>
</dbReference>
<dbReference type="Gene3D" id="2.70.70.10">
    <property type="entry name" value="Glucose Permease (Domain IIA)"/>
    <property type="match status" value="1"/>
</dbReference>
<organism evidence="21">
    <name type="scientific">Enterococcus faecium</name>
    <name type="common">Streptococcus faecium</name>
    <dbReference type="NCBI Taxonomy" id="1352"/>
    <lineage>
        <taxon>Bacteria</taxon>
        <taxon>Bacillati</taxon>
        <taxon>Bacillota</taxon>
        <taxon>Bacilli</taxon>
        <taxon>Lactobacillales</taxon>
        <taxon>Enterococcaceae</taxon>
        <taxon>Enterococcus</taxon>
    </lineage>
</organism>
<evidence type="ECO:0000256" key="15">
    <source>
        <dbReference type="ARBA" id="ARBA00081008"/>
    </source>
</evidence>
<evidence type="ECO:0000256" key="10">
    <source>
        <dbReference type="ARBA" id="ARBA00023136"/>
    </source>
</evidence>
<evidence type="ECO:0000259" key="20">
    <source>
        <dbReference type="PROSITE" id="PS51103"/>
    </source>
</evidence>